<keyword evidence="6" id="KW-1185">Reference proteome</keyword>
<dbReference type="OrthoDB" id="384891at2"/>
<feature type="domain" description="HTH marR-type" evidence="4">
    <location>
        <begin position="1"/>
        <end position="132"/>
    </location>
</feature>
<dbReference type="SMART" id="SM00347">
    <property type="entry name" value="HTH_MARR"/>
    <property type="match status" value="1"/>
</dbReference>
<dbReference type="InParanoid" id="A0A0J6WYW2"/>
<dbReference type="AlphaFoldDB" id="A0A0J6WYW2"/>
<dbReference type="PROSITE" id="PS50995">
    <property type="entry name" value="HTH_MARR_2"/>
    <property type="match status" value="1"/>
</dbReference>
<reference evidence="5 6" key="1">
    <citation type="submission" date="2015-06" db="EMBL/GenBank/DDBJ databases">
        <title>Draft genome sequence of beer spoilage bacterium Megasphaera cerevisiae type strain 20462.</title>
        <authorList>
            <person name="Kutumbaka K."/>
            <person name="Pasmowitz J."/>
            <person name="Mategko J."/>
            <person name="Reyes D."/>
            <person name="Friedrich A."/>
            <person name="Han S."/>
            <person name="Martens-Habbena W."/>
            <person name="Neal-McKinney J."/>
            <person name="Janagama H.K."/>
            <person name="Nadala C."/>
            <person name="Samadpour M."/>
        </authorList>
    </citation>
    <scope>NUCLEOTIDE SEQUENCE [LARGE SCALE GENOMIC DNA]</scope>
    <source>
        <strain evidence="5 6">DSM 20462</strain>
    </source>
</reference>
<name>A0A0J6WYW2_9FIRM</name>
<comment type="caution">
    <text evidence="5">The sequence shown here is derived from an EMBL/GenBank/DDBJ whole genome shotgun (WGS) entry which is preliminary data.</text>
</comment>
<keyword evidence="2" id="KW-0238">DNA-binding</keyword>
<proteinExistence type="predicted"/>
<evidence type="ECO:0000313" key="6">
    <source>
        <dbReference type="Proteomes" id="UP000036503"/>
    </source>
</evidence>
<accession>A0A0J6WYW2</accession>
<dbReference type="EMBL" id="LEKT01000005">
    <property type="protein sequence ID" value="KMO87448.1"/>
    <property type="molecule type" value="Genomic_DNA"/>
</dbReference>
<dbReference type="InterPro" id="IPR036388">
    <property type="entry name" value="WH-like_DNA-bd_sf"/>
</dbReference>
<evidence type="ECO:0000256" key="1">
    <source>
        <dbReference type="ARBA" id="ARBA00023015"/>
    </source>
</evidence>
<keyword evidence="1" id="KW-0805">Transcription regulation</keyword>
<dbReference type="PRINTS" id="PR00598">
    <property type="entry name" value="HTHMARR"/>
</dbReference>
<dbReference type="PANTHER" id="PTHR42756">
    <property type="entry name" value="TRANSCRIPTIONAL REGULATOR, MARR"/>
    <property type="match status" value="1"/>
</dbReference>
<gene>
    <name evidence="5" type="ORF">AB840_02550</name>
</gene>
<dbReference type="RefSeq" id="WP_048513266.1">
    <property type="nucleotide sequence ID" value="NZ_FUXD01000001.1"/>
</dbReference>
<dbReference type="SUPFAM" id="SSF46785">
    <property type="entry name" value="Winged helix' DNA-binding domain"/>
    <property type="match status" value="1"/>
</dbReference>
<dbReference type="STRING" id="39029.BSR42_05100"/>
<keyword evidence="3" id="KW-0804">Transcription</keyword>
<evidence type="ECO:0000256" key="2">
    <source>
        <dbReference type="ARBA" id="ARBA00023125"/>
    </source>
</evidence>
<evidence type="ECO:0000313" key="5">
    <source>
        <dbReference type="EMBL" id="KMO87448.1"/>
    </source>
</evidence>
<evidence type="ECO:0000256" key="3">
    <source>
        <dbReference type="ARBA" id="ARBA00023163"/>
    </source>
</evidence>
<dbReference type="PANTHER" id="PTHR42756:SF1">
    <property type="entry name" value="TRANSCRIPTIONAL REPRESSOR OF EMRAB OPERON"/>
    <property type="match status" value="1"/>
</dbReference>
<evidence type="ECO:0000259" key="4">
    <source>
        <dbReference type="PROSITE" id="PS50995"/>
    </source>
</evidence>
<dbReference type="GO" id="GO:0003700">
    <property type="term" value="F:DNA-binding transcription factor activity"/>
    <property type="evidence" value="ECO:0007669"/>
    <property type="project" value="InterPro"/>
</dbReference>
<sequence length="136" mass="16089">MYPLFQELSFATRRMISATNTVLRPYGITYSQWVFIVYLSHHRQTSLAPIASYYQIERPAVTAIKNMFLQRRWIQEKTGQDRRERIISLTKQGTDTFAEINVKIRAMEHQFLASLTTKEQTDLQKLLYTLNQKEIL</sequence>
<dbReference type="InterPro" id="IPR000835">
    <property type="entry name" value="HTH_MarR-typ"/>
</dbReference>
<organism evidence="5 6">
    <name type="scientific">Megasphaera cerevisiae DSM 20462</name>
    <dbReference type="NCBI Taxonomy" id="1122219"/>
    <lineage>
        <taxon>Bacteria</taxon>
        <taxon>Bacillati</taxon>
        <taxon>Bacillota</taxon>
        <taxon>Negativicutes</taxon>
        <taxon>Veillonellales</taxon>
        <taxon>Veillonellaceae</taxon>
        <taxon>Megasphaera</taxon>
    </lineage>
</organism>
<dbReference type="PATRIC" id="fig|1122219.3.peg.2069"/>
<dbReference type="Proteomes" id="UP000036503">
    <property type="component" value="Unassembled WGS sequence"/>
</dbReference>
<dbReference type="InterPro" id="IPR036390">
    <property type="entry name" value="WH_DNA-bd_sf"/>
</dbReference>
<dbReference type="Gene3D" id="1.10.10.10">
    <property type="entry name" value="Winged helix-like DNA-binding domain superfamily/Winged helix DNA-binding domain"/>
    <property type="match status" value="1"/>
</dbReference>
<protein>
    <recommendedName>
        <fullName evidence="4">HTH marR-type domain-containing protein</fullName>
    </recommendedName>
</protein>
<dbReference type="GO" id="GO:0003677">
    <property type="term" value="F:DNA binding"/>
    <property type="evidence" value="ECO:0007669"/>
    <property type="project" value="UniProtKB-KW"/>
</dbReference>